<dbReference type="Proteomes" id="UP000186894">
    <property type="component" value="Unassembled WGS sequence"/>
</dbReference>
<evidence type="ECO:0000313" key="1">
    <source>
        <dbReference type="EMBL" id="OLP46070.1"/>
    </source>
</evidence>
<protein>
    <submittedName>
        <fullName evidence="1">Uncharacterized protein</fullName>
    </submittedName>
</protein>
<name>A0A1Q8ZVH3_9HYPH</name>
<keyword evidence="2" id="KW-1185">Reference proteome</keyword>
<comment type="caution">
    <text evidence="1">The sequence shown here is derived from an EMBL/GenBank/DDBJ whole genome shotgun (WGS) entry which is preliminary data.</text>
</comment>
<accession>A0A1Q8ZVH3</accession>
<gene>
    <name evidence="1" type="ORF">BJF95_02615</name>
</gene>
<sequence length="64" mass="7161">MYTFFSVQTTIKFEIGIFTVFSRIFDQDCAGDVFINNLKGILDVLGRALFVRILAVSAKVIAQV</sequence>
<organism evidence="1 2">
    <name type="scientific">Rhizobium oryziradicis</name>
    <dbReference type="NCBI Taxonomy" id="1867956"/>
    <lineage>
        <taxon>Bacteria</taxon>
        <taxon>Pseudomonadati</taxon>
        <taxon>Pseudomonadota</taxon>
        <taxon>Alphaproteobacteria</taxon>
        <taxon>Hyphomicrobiales</taxon>
        <taxon>Rhizobiaceae</taxon>
        <taxon>Rhizobium/Agrobacterium group</taxon>
        <taxon>Rhizobium</taxon>
    </lineage>
</organism>
<evidence type="ECO:0000313" key="2">
    <source>
        <dbReference type="Proteomes" id="UP000186894"/>
    </source>
</evidence>
<dbReference type="STRING" id="1867956.BJF95_02615"/>
<dbReference type="EMBL" id="MKIM01000022">
    <property type="protein sequence ID" value="OLP46070.1"/>
    <property type="molecule type" value="Genomic_DNA"/>
</dbReference>
<dbReference type="AlphaFoldDB" id="A0A1Q8ZVH3"/>
<proteinExistence type="predicted"/>
<reference evidence="1 2" key="1">
    <citation type="submission" date="2016-09" db="EMBL/GenBank/DDBJ databases">
        <title>Rhizobium oryziradicis sp. nov., isolated from the root of rice.</title>
        <authorList>
            <person name="Zhao J."/>
            <person name="Zhang X."/>
        </authorList>
    </citation>
    <scope>NUCLEOTIDE SEQUENCE [LARGE SCALE GENOMIC DNA]</scope>
    <source>
        <strain evidence="1 2">N19</strain>
    </source>
</reference>